<keyword evidence="15" id="KW-1185">Reference proteome</keyword>
<dbReference type="PANTHER" id="PTHR43099:SF6">
    <property type="entry name" value="UPF0053 PROTEIN RV1842C"/>
    <property type="match status" value="1"/>
</dbReference>
<dbReference type="InterPro" id="IPR005170">
    <property type="entry name" value="Transptr-assoc_dom"/>
</dbReference>
<dbReference type="PROSITE" id="PS51371">
    <property type="entry name" value="CBS"/>
    <property type="match status" value="2"/>
</dbReference>
<evidence type="ECO:0000256" key="10">
    <source>
        <dbReference type="PROSITE-ProRule" id="PRU01193"/>
    </source>
</evidence>
<dbReference type="InterPro" id="IPR051676">
    <property type="entry name" value="UPF0053_domain"/>
</dbReference>
<dbReference type="PROSITE" id="PS51846">
    <property type="entry name" value="CNNM"/>
    <property type="match status" value="1"/>
</dbReference>
<sequence>MLTVLSIALGVLVVLLITALTGYFVAQEFAYMAVDRSRLKASAEAGDAAAGRALAVTRRTSFMLSGAQLGITVTGLLVGYVAEPLIGRGLGELLGGVGIPTGVGVAVGAVLAVAFSTVVQMVFGELFPKNLAIARPEPMARRLALSTTLYLKMFGWLIWLFDQAANVLLRAVRIEPVHDVEHSATPRDLEHIVAASRDAGELPVELSTLLDRIIDFPTATAEHAMIPRSRVDTIAMDEPLTQVLERMSTGHTRYPVVGDTSDDLHGIIHLHDLLGADTTSGTAGQRARAAVLVPESMSLPNVVAALTAAKEEMALVIDEYGGFAGVVTVEDIAEELVGEIADEHDDPETGGEIVAADGGWLIAGDVHLDEVARRLDVELPEGDYETLAGLAISRRGDLPAVGDIVEIDLEPDTADLLTDHPPTRRWITAEVRQLDKRVPSQVFVTVHAEQKATVDE</sequence>
<dbReference type="GO" id="GO:0050660">
    <property type="term" value="F:flavin adenine dinucleotide binding"/>
    <property type="evidence" value="ECO:0007669"/>
    <property type="project" value="InterPro"/>
</dbReference>
<evidence type="ECO:0000313" key="14">
    <source>
        <dbReference type="EMBL" id="NNH70542.1"/>
    </source>
</evidence>
<keyword evidence="8 10" id="KW-0472">Membrane</keyword>
<dbReference type="SUPFAM" id="SSF56176">
    <property type="entry name" value="FAD-binding/transporter-associated domain-like"/>
    <property type="match status" value="1"/>
</dbReference>
<name>A0A849BVF7_9NOCA</name>
<reference evidence="14 15" key="1">
    <citation type="submission" date="2020-05" db="EMBL/GenBank/DDBJ databases">
        <title>MicrobeNet Type strains.</title>
        <authorList>
            <person name="Nicholson A.C."/>
        </authorList>
    </citation>
    <scope>NUCLEOTIDE SEQUENCE [LARGE SCALE GENOMIC DNA]</scope>
    <source>
        <strain evidence="14 15">JCM 3224</strain>
    </source>
</reference>
<keyword evidence="6 10" id="KW-1133">Transmembrane helix</keyword>
<evidence type="ECO:0000259" key="13">
    <source>
        <dbReference type="PROSITE" id="PS51846"/>
    </source>
</evidence>
<dbReference type="InterPro" id="IPR016169">
    <property type="entry name" value="FAD-bd_PCMH_sub2"/>
</dbReference>
<dbReference type="GO" id="GO:0005886">
    <property type="term" value="C:plasma membrane"/>
    <property type="evidence" value="ECO:0007669"/>
    <property type="project" value="UniProtKB-SubCell"/>
</dbReference>
<feature type="transmembrane region" description="Helical" evidence="11">
    <location>
        <begin position="6"/>
        <end position="26"/>
    </location>
</feature>
<evidence type="ECO:0000256" key="5">
    <source>
        <dbReference type="ARBA" id="ARBA00022737"/>
    </source>
</evidence>
<keyword evidence="4 10" id="KW-0812">Transmembrane</keyword>
<dbReference type="SUPFAM" id="SSF54631">
    <property type="entry name" value="CBS-domain pair"/>
    <property type="match status" value="1"/>
</dbReference>
<keyword evidence="5" id="KW-0677">Repeat</keyword>
<dbReference type="InterPro" id="IPR036318">
    <property type="entry name" value="FAD-bd_PCMH-like_sf"/>
</dbReference>
<evidence type="ECO:0000256" key="2">
    <source>
        <dbReference type="ARBA" id="ARBA00006337"/>
    </source>
</evidence>
<dbReference type="Pfam" id="PF03471">
    <property type="entry name" value="CorC_HlyC"/>
    <property type="match status" value="1"/>
</dbReference>
<dbReference type="SMART" id="SM01091">
    <property type="entry name" value="CorC_HlyC"/>
    <property type="match status" value="1"/>
</dbReference>
<dbReference type="RefSeq" id="WP_067522839.1">
    <property type="nucleotide sequence ID" value="NZ_JABELX010000004.1"/>
</dbReference>
<dbReference type="Pfam" id="PF00571">
    <property type="entry name" value="CBS"/>
    <property type="match status" value="2"/>
</dbReference>
<keyword evidence="7 9" id="KW-0129">CBS domain</keyword>
<comment type="caution">
    <text evidence="14">The sequence shown here is derived from an EMBL/GenBank/DDBJ whole genome shotgun (WGS) entry which is preliminary data.</text>
</comment>
<feature type="domain" description="CBS" evidence="12">
    <location>
        <begin position="225"/>
        <end position="284"/>
    </location>
</feature>
<protein>
    <submittedName>
        <fullName evidence="14">HlyC/CorC family transporter</fullName>
    </submittedName>
</protein>
<evidence type="ECO:0000313" key="15">
    <source>
        <dbReference type="Proteomes" id="UP000586827"/>
    </source>
</evidence>
<evidence type="ECO:0000256" key="9">
    <source>
        <dbReference type="PROSITE-ProRule" id="PRU00703"/>
    </source>
</evidence>
<dbReference type="Gene3D" id="3.10.580.10">
    <property type="entry name" value="CBS-domain"/>
    <property type="match status" value="1"/>
</dbReference>
<evidence type="ECO:0000256" key="6">
    <source>
        <dbReference type="ARBA" id="ARBA00022989"/>
    </source>
</evidence>
<comment type="subcellular location">
    <subcellularLocation>
        <location evidence="1">Cell membrane</location>
        <topology evidence="1">Multi-pass membrane protein</topology>
    </subcellularLocation>
</comment>
<feature type="domain" description="CNNM transmembrane" evidence="13">
    <location>
        <begin position="3"/>
        <end position="206"/>
    </location>
</feature>
<dbReference type="PANTHER" id="PTHR43099">
    <property type="entry name" value="UPF0053 PROTEIN YRKA"/>
    <property type="match status" value="1"/>
</dbReference>
<feature type="transmembrane region" description="Helical" evidence="11">
    <location>
        <begin position="62"/>
        <end position="82"/>
    </location>
</feature>
<feature type="transmembrane region" description="Helical" evidence="11">
    <location>
        <begin position="102"/>
        <end position="123"/>
    </location>
</feature>
<dbReference type="InterPro" id="IPR044751">
    <property type="entry name" value="Ion_transp-like_CBS"/>
</dbReference>
<proteinExistence type="inferred from homology"/>
<keyword evidence="3" id="KW-1003">Cell membrane</keyword>
<dbReference type="CDD" id="cd04590">
    <property type="entry name" value="CBS_pair_CorC_HlyC_assoc"/>
    <property type="match status" value="1"/>
</dbReference>
<feature type="domain" description="CBS" evidence="12">
    <location>
        <begin position="286"/>
        <end position="343"/>
    </location>
</feature>
<dbReference type="InterPro" id="IPR002550">
    <property type="entry name" value="CNNM"/>
</dbReference>
<dbReference type="Gene3D" id="3.30.465.10">
    <property type="match status" value="1"/>
</dbReference>
<dbReference type="InterPro" id="IPR000644">
    <property type="entry name" value="CBS_dom"/>
</dbReference>
<evidence type="ECO:0000256" key="7">
    <source>
        <dbReference type="ARBA" id="ARBA00023122"/>
    </source>
</evidence>
<dbReference type="Pfam" id="PF01595">
    <property type="entry name" value="CNNM"/>
    <property type="match status" value="1"/>
</dbReference>
<evidence type="ECO:0000256" key="8">
    <source>
        <dbReference type="ARBA" id="ARBA00023136"/>
    </source>
</evidence>
<evidence type="ECO:0000259" key="12">
    <source>
        <dbReference type="PROSITE" id="PS51371"/>
    </source>
</evidence>
<gene>
    <name evidence="14" type="ORF">HLB23_11825</name>
</gene>
<accession>A0A849BVF7</accession>
<feature type="transmembrane region" description="Helical" evidence="11">
    <location>
        <begin position="143"/>
        <end position="161"/>
    </location>
</feature>
<evidence type="ECO:0000256" key="1">
    <source>
        <dbReference type="ARBA" id="ARBA00004651"/>
    </source>
</evidence>
<evidence type="ECO:0000256" key="11">
    <source>
        <dbReference type="SAM" id="Phobius"/>
    </source>
</evidence>
<dbReference type="InterPro" id="IPR046342">
    <property type="entry name" value="CBS_dom_sf"/>
</dbReference>
<dbReference type="Proteomes" id="UP000586827">
    <property type="component" value="Unassembled WGS sequence"/>
</dbReference>
<comment type="similarity">
    <text evidence="2">Belongs to the UPF0053 family.</text>
</comment>
<evidence type="ECO:0000256" key="4">
    <source>
        <dbReference type="ARBA" id="ARBA00022692"/>
    </source>
</evidence>
<organism evidence="14 15">
    <name type="scientific">Nocardia uniformis</name>
    <dbReference type="NCBI Taxonomy" id="53432"/>
    <lineage>
        <taxon>Bacteria</taxon>
        <taxon>Bacillati</taxon>
        <taxon>Actinomycetota</taxon>
        <taxon>Actinomycetes</taxon>
        <taxon>Mycobacteriales</taxon>
        <taxon>Nocardiaceae</taxon>
        <taxon>Nocardia</taxon>
    </lineage>
</organism>
<evidence type="ECO:0000256" key="3">
    <source>
        <dbReference type="ARBA" id="ARBA00022475"/>
    </source>
</evidence>
<dbReference type="AlphaFoldDB" id="A0A849BVF7"/>
<dbReference type="EMBL" id="JABELX010000004">
    <property type="protein sequence ID" value="NNH70542.1"/>
    <property type="molecule type" value="Genomic_DNA"/>
</dbReference>